<dbReference type="RefSeq" id="WP_128706076.1">
    <property type="nucleotide sequence ID" value="NZ_RLII01000012.1"/>
</dbReference>
<dbReference type="PANTHER" id="PTHR32329">
    <property type="entry name" value="BIFUNCTIONAL PROTEIN [INCLUDES 2-HYDROXYACYL-COA DEHYDRATASE (N-TER) AND ITS ACTIVATOR DOMAIN (C_TERM)-RELATED"/>
    <property type="match status" value="1"/>
</dbReference>
<dbReference type="InterPro" id="IPR051805">
    <property type="entry name" value="Dehydratase_Activator_Redct"/>
</dbReference>
<organism evidence="1 2">
    <name type="scientific">Acetivibrio mesophilus</name>
    <dbReference type="NCBI Taxonomy" id="2487273"/>
    <lineage>
        <taxon>Bacteria</taxon>
        <taxon>Bacillati</taxon>
        <taxon>Bacillota</taxon>
        <taxon>Clostridia</taxon>
        <taxon>Eubacteriales</taxon>
        <taxon>Oscillospiraceae</taxon>
        <taxon>Acetivibrio</taxon>
    </lineage>
</organism>
<dbReference type="AlphaFoldDB" id="A0A4Q0I3M3"/>
<evidence type="ECO:0008006" key="3">
    <source>
        <dbReference type="Google" id="ProtNLM"/>
    </source>
</evidence>
<proteinExistence type="predicted"/>
<dbReference type="Proteomes" id="UP000289166">
    <property type="component" value="Unassembled WGS sequence"/>
</dbReference>
<protein>
    <recommendedName>
        <fullName evidence="3">CoA protein activase</fullName>
    </recommendedName>
</protein>
<dbReference type="OrthoDB" id="9780120at2"/>
<accession>A0A4Q0I3M3</accession>
<dbReference type="EMBL" id="RLII01000012">
    <property type="protein sequence ID" value="RXE58870.1"/>
    <property type="molecule type" value="Genomic_DNA"/>
</dbReference>
<name>A0A4Q0I3M3_9FIRM</name>
<comment type="caution">
    <text evidence="1">The sequence shown here is derived from an EMBL/GenBank/DDBJ whole genome shotgun (WGS) entry which is preliminary data.</text>
</comment>
<keyword evidence="2" id="KW-1185">Reference proteome</keyword>
<evidence type="ECO:0000313" key="1">
    <source>
        <dbReference type="EMBL" id="RXE58870.1"/>
    </source>
</evidence>
<sequence>MKITFPHMGDSYIAVKVLLETAGIDYVMPPISDRNLLEQGILHSPEFACLPFKTIMGDFIYGLENGADMILFGGGCGQCRFGYFGKLQSEILKSIGYNVNFIYLDLSNISVKEVLEKIRPLTEGKSKLELLKAIFCAITAVFKVDRINRLSRYTRCREVNKGETDRIMSGFHNEIQNTRGYKSINEIIRSTAKKLRKMPLDRKYRPIRISLVGEIYVAAHPSINFEIERKLGNMGVEVYNTMGISYWIKEHFIKKLLPFKIKNKNHEAGKEFMNTDDIGGHGLSTIGASIRSAKKGFDGVVHIYPFTCMPEIIAQSTFSEVQKKYEIPIITLIIDEMTGEAGYMTRLEAFVDMIKMRRKLSFSPMPRFFSQKV</sequence>
<gene>
    <name evidence="1" type="ORF">EFD62_10425</name>
</gene>
<evidence type="ECO:0000313" key="2">
    <source>
        <dbReference type="Proteomes" id="UP000289166"/>
    </source>
</evidence>
<reference evidence="2" key="1">
    <citation type="submission" date="2018-11" db="EMBL/GenBank/DDBJ databases">
        <title>Genome sequencing of a novel mesophilic and cellulolytic organism within the genus Hungateiclostridium.</title>
        <authorList>
            <person name="Rettenmaier R."/>
            <person name="Liebl W."/>
            <person name="Zverlov V."/>
        </authorList>
    </citation>
    <scope>NUCLEOTIDE SEQUENCE [LARGE SCALE GENOMIC DNA]</scope>
    <source>
        <strain evidence="2">N2K1</strain>
    </source>
</reference>
<dbReference type="PANTHER" id="PTHR32329:SF2">
    <property type="entry name" value="BIFUNCTIONAL PROTEIN [INCLUDES 2-HYDROXYACYL-COA DEHYDRATASE (N-TER) AND ITS ACTIVATOR DOMAIN (C_TERM)"/>
    <property type="match status" value="1"/>
</dbReference>
<dbReference type="Gene3D" id="3.40.50.11900">
    <property type="match status" value="1"/>
</dbReference>